<feature type="compositionally biased region" description="Low complexity" evidence="1">
    <location>
        <begin position="127"/>
        <end position="142"/>
    </location>
</feature>
<feature type="compositionally biased region" description="Low complexity" evidence="1">
    <location>
        <begin position="74"/>
        <end position="94"/>
    </location>
</feature>
<dbReference type="AlphaFoldDB" id="A0AAE1FII5"/>
<proteinExistence type="predicted"/>
<name>A0AAE1FII5_PETCI</name>
<comment type="caution">
    <text evidence="2">The sequence shown here is derived from an EMBL/GenBank/DDBJ whole genome shotgun (WGS) entry which is preliminary data.</text>
</comment>
<organism evidence="2 3">
    <name type="scientific">Petrolisthes cinctipes</name>
    <name type="common">Flat porcelain crab</name>
    <dbReference type="NCBI Taxonomy" id="88211"/>
    <lineage>
        <taxon>Eukaryota</taxon>
        <taxon>Metazoa</taxon>
        <taxon>Ecdysozoa</taxon>
        <taxon>Arthropoda</taxon>
        <taxon>Crustacea</taxon>
        <taxon>Multicrustacea</taxon>
        <taxon>Malacostraca</taxon>
        <taxon>Eumalacostraca</taxon>
        <taxon>Eucarida</taxon>
        <taxon>Decapoda</taxon>
        <taxon>Pleocyemata</taxon>
        <taxon>Anomura</taxon>
        <taxon>Galatheoidea</taxon>
        <taxon>Porcellanidae</taxon>
        <taxon>Petrolisthes</taxon>
    </lineage>
</organism>
<feature type="compositionally biased region" description="Pro residues" evidence="1">
    <location>
        <begin position="50"/>
        <end position="73"/>
    </location>
</feature>
<feature type="compositionally biased region" description="Polar residues" evidence="1">
    <location>
        <begin position="14"/>
        <end position="23"/>
    </location>
</feature>
<keyword evidence="3" id="KW-1185">Reference proteome</keyword>
<protein>
    <submittedName>
        <fullName evidence="2">Uncharacterized protein</fullName>
    </submittedName>
</protein>
<feature type="region of interest" description="Disordered" evidence="1">
    <location>
        <begin position="1"/>
        <end position="148"/>
    </location>
</feature>
<sequence length="294" mass="32012">MFDKLESDMAVVKGSNSQLQQDPANIKEGKRNLPFSSSSSSSSEDEDDNPPPAAQPARTLPPPQRSPSPPPYSPATYSLAHSSTPSPTPIHTSSQGTSEERCMPATPSAIRHPAPGTSTPPQPQPQTAPTTAPAATSAKSDSPPGPATITYYAPPGASFIFDNETEIQISWARAGYGKFVCVNYSQRAFKLAFPKQLELFAIFLDLCSTSPQAATDQKQAYEYYKWSLPLFSQEFKRKVHMCAHKGHPQLSSDGLLPHSEDFQLSLEKARLDKTSPEVFTRETVLHTQTYPEGS</sequence>
<accession>A0AAE1FII5</accession>
<evidence type="ECO:0000313" key="2">
    <source>
        <dbReference type="EMBL" id="KAK3874025.1"/>
    </source>
</evidence>
<evidence type="ECO:0000313" key="3">
    <source>
        <dbReference type="Proteomes" id="UP001286313"/>
    </source>
</evidence>
<dbReference type="Proteomes" id="UP001286313">
    <property type="component" value="Unassembled WGS sequence"/>
</dbReference>
<reference evidence="2" key="1">
    <citation type="submission" date="2023-10" db="EMBL/GenBank/DDBJ databases">
        <title>Genome assemblies of two species of porcelain crab, Petrolisthes cinctipes and Petrolisthes manimaculis (Anomura: Porcellanidae).</title>
        <authorList>
            <person name="Angst P."/>
        </authorList>
    </citation>
    <scope>NUCLEOTIDE SEQUENCE</scope>
    <source>
        <strain evidence="2">PB745_01</strain>
        <tissue evidence="2">Gill</tissue>
    </source>
</reference>
<dbReference type="EMBL" id="JAWQEG010002148">
    <property type="protein sequence ID" value="KAK3874025.1"/>
    <property type="molecule type" value="Genomic_DNA"/>
</dbReference>
<evidence type="ECO:0000256" key="1">
    <source>
        <dbReference type="SAM" id="MobiDB-lite"/>
    </source>
</evidence>
<gene>
    <name evidence="2" type="ORF">Pcinc_020999</name>
</gene>